<dbReference type="Pfam" id="PF08028">
    <property type="entry name" value="Acyl-CoA_dh_2"/>
    <property type="match status" value="1"/>
</dbReference>
<feature type="domain" description="Acyl-CoA oxidase/dehydrogenase middle" evidence="3">
    <location>
        <begin position="129"/>
        <end position="229"/>
    </location>
</feature>
<proteinExistence type="predicted"/>
<dbReference type="CDD" id="cd00567">
    <property type="entry name" value="ACAD"/>
    <property type="match status" value="1"/>
</dbReference>
<dbReference type="Proteomes" id="UP000056968">
    <property type="component" value="Chromosome"/>
</dbReference>
<dbReference type="SUPFAM" id="SSF56645">
    <property type="entry name" value="Acyl-CoA dehydrogenase NM domain-like"/>
    <property type="match status" value="1"/>
</dbReference>
<evidence type="ECO:0000313" key="7">
    <source>
        <dbReference type="Proteomes" id="UP000056968"/>
    </source>
</evidence>
<evidence type="ECO:0000259" key="5">
    <source>
        <dbReference type="Pfam" id="PF08028"/>
    </source>
</evidence>
<dbReference type="KEGG" id="sbd:ATN00_15500"/>
<dbReference type="GO" id="GO:0050660">
    <property type="term" value="F:flavin adenine dinucleotide binding"/>
    <property type="evidence" value="ECO:0007669"/>
    <property type="project" value="InterPro"/>
</dbReference>
<dbReference type="Pfam" id="PF02771">
    <property type="entry name" value="Acyl-CoA_dh_N"/>
    <property type="match status" value="1"/>
</dbReference>
<dbReference type="InterPro" id="IPR013786">
    <property type="entry name" value="AcylCoA_DH/ox_N"/>
</dbReference>
<dbReference type="EMBL" id="CP013264">
    <property type="protein sequence ID" value="ALR21488.1"/>
    <property type="molecule type" value="Genomic_DNA"/>
</dbReference>
<dbReference type="InterPro" id="IPR036250">
    <property type="entry name" value="AcylCo_DH-like_C"/>
</dbReference>
<keyword evidence="1" id="KW-0285">Flavoprotein</keyword>
<dbReference type="PANTHER" id="PTHR43884">
    <property type="entry name" value="ACYL-COA DEHYDROGENASE"/>
    <property type="match status" value="1"/>
</dbReference>
<dbReference type="OrthoDB" id="7316074at2"/>
<dbReference type="SUPFAM" id="SSF47203">
    <property type="entry name" value="Acyl-CoA dehydrogenase C-terminal domain-like"/>
    <property type="match status" value="1"/>
</dbReference>
<dbReference type="Gene3D" id="2.40.110.10">
    <property type="entry name" value="Butyryl-CoA Dehydrogenase, subunit A, domain 2"/>
    <property type="match status" value="1"/>
</dbReference>
<dbReference type="STRING" id="1332080.ATN00_15500"/>
<keyword evidence="2" id="KW-0560">Oxidoreductase</keyword>
<sequence length="404" mass="43532">MGKHSIEITPAERDDLVARARKLAESFSAVGAKADEENQLPLELVPLYKESGLAKLIVPKKYGGFGADLWTVALVEKELASWGDPAITLSFNMHHVMVGIFRDLLQEEARTRLFRQVVEDNALISGPFSEERAGFSTIADTVAVPDGNGGWHVSGKKNWATFIEGADIVTFNATITDADGKVPEDYEEHKARESVFIVPVNTPGISIQRTWDTFSMRASGTQTCVFDKVPVPADGYGGPFRTGLIGEMEWVSFPFAGVYLGVADRALRLVRDSLAKKSLGHTVSGANVMVRDVGHIQHQLGQAIVELELAERAVRGTADLLAAGEDANWSAAERPARISIAKIAATEAAVRVSDIAMRLTGGGAIRRGGPLERAFRDARAGIYHPLSGDAVYELLGKSQLGVLG</sequence>
<dbReference type="Gene3D" id="1.20.140.10">
    <property type="entry name" value="Butyryl-CoA Dehydrogenase, subunit A, domain 3"/>
    <property type="match status" value="1"/>
</dbReference>
<dbReference type="Gene3D" id="1.10.540.10">
    <property type="entry name" value="Acyl-CoA dehydrogenase/oxidase, N-terminal domain"/>
    <property type="match status" value="1"/>
</dbReference>
<gene>
    <name evidence="6" type="ORF">ATN00_15500</name>
</gene>
<feature type="domain" description="Acyl-CoA dehydrogenase C-terminal" evidence="5">
    <location>
        <begin position="255"/>
        <end position="384"/>
    </location>
</feature>
<dbReference type="Pfam" id="PF02770">
    <property type="entry name" value="Acyl-CoA_dh_M"/>
    <property type="match status" value="1"/>
</dbReference>
<evidence type="ECO:0000259" key="3">
    <source>
        <dbReference type="Pfam" id="PF02770"/>
    </source>
</evidence>
<reference evidence="6 7" key="1">
    <citation type="submission" date="2015-11" db="EMBL/GenBank/DDBJ databases">
        <title>A Two-component Flavoprotein Monooxygenase System MeaXY Responsible for para-Hydroxylation of 2-Methyl-6-ethylaniline and 2,6-Diethylaniline in Sphingobium baderi DE-13.</title>
        <authorList>
            <person name="Cheng M."/>
            <person name="Meng Q."/>
            <person name="Yang Y."/>
            <person name="Chu C."/>
            <person name="Yan X."/>
            <person name="He J."/>
            <person name="Li S."/>
        </authorList>
    </citation>
    <scope>NUCLEOTIDE SEQUENCE [LARGE SCALE GENOMIC DNA]</scope>
    <source>
        <strain evidence="6 7">DE-13</strain>
    </source>
</reference>
<dbReference type="PIRSF" id="PIRSF016578">
    <property type="entry name" value="HsaA"/>
    <property type="match status" value="1"/>
</dbReference>
<evidence type="ECO:0000313" key="6">
    <source>
        <dbReference type="EMBL" id="ALR21488.1"/>
    </source>
</evidence>
<dbReference type="GO" id="GO:0003995">
    <property type="term" value="F:acyl-CoA dehydrogenase activity"/>
    <property type="evidence" value="ECO:0007669"/>
    <property type="project" value="TreeGrafter"/>
</dbReference>
<organism evidence="6 7">
    <name type="scientific">Sphingobium baderi</name>
    <dbReference type="NCBI Taxonomy" id="1332080"/>
    <lineage>
        <taxon>Bacteria</taxon>
        <taxon>Pseudomonadati</taxon>
        <taxon>Pseudomonadota</taxon>
        <taxon>Alphaproteobacteria</taxon>
        <taxon>Sphingomonadales</taxon>
        <taxon>Sphingomonadaceae</taxon>
        <taxon>Sphingobium</taxon>
    </lineage>
</organism>
<dbReference type="InterPro" id="IPR013107">
    <property type="entry name" value="Acyl-CoA_DH_C"/>
</dbReference>
<dbReference type="InterPro" id="IPR037069">
    <property type="entry name" value="AcylCoA_DH/ox_N_sf"/>
</dbReference>
<evidence type="ECO:0000256" key="2">
    <source>
        <dbReference type="ARBA" id="ARBA00023002"/>
    </source>
</evidence>
<dbReference type="InterPro" id="IPR046373">
    <property type="entry name" value="Acyl-CoA_Oxase/DH_mid-dom_sf"/>
</dbReference>
<dbReference type="InterPro" id="IPR006091">
    <property type="entry name" value="Acyl-CoA_Oxase/DH_mid-dom"/>
</dbReference>
<dbReference type="PANTHER" id="PTHR43884:SF25">
    <property type="entry name" value="ACYL-COA DEHYDROGENASE YDBM-RELATED"/>
    <property type="match status" value="1"/>
</dbReference>
<name>A0A0S3F1B5_9SPHN</name>
<accession>A0A0S3F1B5</accession>
<dbReference type="AlphaFoldDB" id="A0A0S3F1B5"/>
<feature type="domain" description="Acyl-CoA dehydrogenase/oxidase N-terminal" evidence="4">
    <location>
        <begin position="12"/>
        <end position="114"/>
    </location>
</feature>
<dbReference type="InterPro" id="IPR009100">
    <property type="entry name" value="AcylCoA_DH/oxidase_NM_dom_sf"/>
</dbReference>
<dbReference type="RefSeq" id="WP_021244053.1">
    <property type="nucleotide sequence ID" value="NZ_CP013264.1"/>
</dbReference>
<keyword evidence="7" id="KW-1185">Reference proteome</keyword>
<protein>
    <submittedName>
        <fullName evidence="6">Acyl-CoA dehydrogenase</fullName>
    </submittedName>
</protein>
<evidence type="ECO:0000259" key="4">
    <source>
        <dbReference type="Pfam" id="PF02771"/>
    </source>
</evidence>
<evidence type="ECO:0000256" key="1">
    <source>
        <dbReference type="ARBA" id="ARBA00022630"/>
    </source>
</evidence>